<organism evidence="1 2">
    <name type="scientific">Citrus sinensis</name>
    <name type="common">Sweet orange</name>
    <name type="synonym">Citrus aurantium var. sinensis</name>
    <dbReference type="NCBI Taxonomy" id="2711"/>
    <lineage>
        <taxon>Eukaryota</taxon>
        <taxon>Viridiplantae</taxon>
        <taxon>Streptophyta</taxon>
        <taxon>Embryophyta</taxon>
        <taxon>Tracheophyta</taxon>
        <taxon>Spermatophyta</taxon>
        <taxon>Magnoliopsida</taxon>
        <taxon>eudicotyledons</taxon>
        <taxon>Gunneridae</taxon>
        <taxon>Pentapetalae</taxon>
        <taxon>rosids</taxon>
        <taxon>malvids</taxon>
        <taxon>Sapindales</taxon>
        <taxon>Rutaceae</taxon>
        <taxon>Aurantioideae</taxon>
        <taxon>Citrus</taxon>
    </lineage>
</organism>
<sequence>MSSLSPLTIILSQNKLTGENYIDWKRNLFIVLTAENYKYVLTQPCPPVPADDAHRNQRRLYEKWQKANEMAKCYILASISNILQTKHQNLETATEIMDSLQQMFGQSTRSTRQAALKGIMNSKMGKGTRVRDHVLKMMDYLNEAEIQGAQIDDNSKIDMVLESLPETFKEFKVNYNMNKRNMTLTELMNELHSAEEIYRAEKSLGNINITEKSSSSGTKPKGKGKKKAGKKRPSTKQDGKPKGKCFKCGQKGHWKKDCPKIVKSGMGNLFVIEACLVQNPIDTWVLDSGATNHICNSLYWFQETRKISEGSVKLQLGTGQFVSAMKTGSVLLSFNNETLVLNNCLYVPDIKRNLISVACLSKQGYTVNFGSSVSIFHNKRLICSEGKMTKRPFSAKGVRATVPLELVHTDVCGPINVQARGGYEYFITFTDDYSRYGYVYLMRHKSEALEKFKEYRAETEKQLDKNIKKLRSDRGGEFLSGDFKEYLVENEIISQLTAPGTPQQNGVAERRNRTLLDMVRSMLSYSSLLISFWGLALETAVYLLNLVPSKSVPKTPIELWSGRKPSLRHVCIWGSPAHVLKPKADKMDSRSEVCMFVGYPKGTRGGLFYSPQDRKVIVSTHFTSLEEDYMNNFKPKSKVILEELSGDQVDAQLSMPVTEQEEQQQPDDQHRINPEQPSLLEPRRSGRVTRLPARYMLLGETYTAISDEHVQDPTSYNEALIDRDVEFWKKAMNQEMESMYSNKVWEFVEAPNGVKPIGCKILLSIVAVLDYEIWQMDVKTAFLNGHLEENIYMQQPDGFIQKGQEHMVCKLQRSIYGLKQASRSWNIRFDQAIKSFGFIQNIDEPCVYKKIQEKSVGFLILYVDDILLIGNNIGVLTTIKSWLAKQFDMKDLGEASYILGIKLLRDRKNKTLVLSQAVYIDKILARFSMENSKTGLLPFRHGITFSKDQSPKTSEEIEKMRRVPYAEAVGSLMYAMLCTRPDICFAVGMVSRYQSNPGPEHWIAVKHIMKYLKRTKNYMLVYSGDELIPVGYTDSDFMSDKDSRKSTSGYVFTLGSGAISWRSVKQSCIADSTTEAEYVAASEAAKEAVWLRKFLQDLEVVPAVTAPLKLFCDNSGARGDVEVTQIASQQNLADPFTMAIPRKSFNLHLESMGMREMPNML</sequence>
<reference evidence="2" key="1">
    <citation type="journal article" date="2023" name="Hortic. Res.">
        <title>A chromosome-level phased genome enabling allele-level studies in sweet orange: a case study on citrus Huanglongbing tolerance.</title>
        <authorList>
            <person name="Wu B."/>
            <person name="Yu Q."/>
            <person name="Deng Z."/>
            <person name="Duan Y."/>
            <person name="Luo F."/>
            <person name="Gmitter F. Jr."/>
        </authorList>
    </citation>
    <scope>NUCLEOTIDE SEQUENCE [LARGE SCALE GENOMIC DNA]</scope>
    <source>
        <strain evidence="2">cv. Valencia</strain>
    </source>
</reference>
<dbReference type="EMBL" id="CM039170">
    <property type="protein sequence ID" value="KAH9803162.1"/>
    <property type="molecule type" value="Genomic_DNA"/>
</dbReference>
<protein>
    <submittedName>
        <fullName evidence="1">Integrase catalytic domain-containing protein</fullName>
    </submittedName>
</protein>
<name>A0ACB8NY42_CITSI</name>
<evidence type="ECO:0000313" key="1">
    <source>
        <dbReference type="EMBL" id="KAH9803162.1"/>
    </source>
</evidence>
<comment type="caution">
    <text evidence="1">The sequence shown here is derived from an EMBL/GenBank/DDBJ whole genome shotgun (WGS) entry which is preliminary data.</text>
</comment>
<dbReference type="Proteomes" id="UP000829398">
    <property type="component" value="Chromosome 1"/>
</dbReference>
<proteinExistence type="predicted"/>
<gene>
    <name evidence="1" type="ORF">KPL71_001660</name>
</gene>
<evidence type="ECO:0000313" key="2">
    <source>
        <dbReference type="Proteomes" id="UP000829398"/>
    </source>
</evidence>
<accession>A0ACB8NY42</accession>
<keyword evidence="2" id="KW-1185">Reference proteome</keyword>